<dbReference type="AlphaFoldDB" id="A0A9D3Y312"/>
<comment type="caution">
    <text evidence="1">The sequence shown here is derived from an EMBL/GenBank/DDBJ whole genome shotgun (WGS) entry which is preliminary data.</text>
</comment>
<dbReference type="EMBL" id="JAIWYP010000024">
    <property type="protein sequence ID" value="KAH3692204.1"/>
    <property type="molecule type" value="Genomic_DNA"/>
</dbReference>
<evidence type="ECO:0000313" key="2">
    <source>
        <dbReference type="Proteomes" id="UP000828390"/>
    </source>
</evidence>
<sequence>MVPRDLPDNLDVAIQSQTVYDGAKRSLRQSLTVPYSPRQWKSTMEPGSLRHSVRLCQTFQTIYEGAR</sequence>
<keyword evidence="2" id="KW-1185">Reference proteome</keyword>
<gene>
    <name evidence="1" type="ORF">DPMN_191560</name>
</gene>
<reference evidence="1" key="1">
    <citation type="journal article" date="2019" name="bioRxiv">
        <title>The Genome of the Zebra Mussel, Dreissena polymorpha: A Resource for Invasive Species Research.</title>
        <authorList>
            <person name="McCartney M.A."/>
            <person name="Auch B."/>
            <person name="Kono T."/>
            <person name="Mallez S."/>
            <person name="Zhang Y."/>
            <person name="Obille A."/>
            <person name="Becker A."/>
            <person name="Abrahante J.E."/>
            <person name="Garbe J."/>
            <person name="Badalamenti J.P."/>
            <person name="Herman A."/>
            <person name="Mangelson H."/>
            <person name="Liachko I."/>
            <person name="Sullivan S."/>
            <person name="Sone E.D."/>
            <person name="Koren S."/>
            <person name="Silverstein K.A.T."/>
            <person name="Beckman K.B."/>
            <person name="Gohl D.M."/>
        </authorList>
    </citation>
    <scope>NUCLEOTIDE SEQUENCE</scope>
    <source>
        <strain evidence="1">Duluth1</strain>
        <tissue evidence="1">Whole animal</tissue>
    </source>
</reference>
<reference evidence="1" key="2">
    <citation type="submission" date="2020-11" db="EMBL/GenBank/DDBJ databases">
        <authorList>
            <person name="McCartney M.A."/>
            <person name="Auch B."/>
            <person name="Kono T."/>
            <person name="Mallez S."/>
            <person name="Becker A."/>
            <person name="Gohl D.M."/>
            <person name="Silverstein K.A.T."/>
            <person name="Koren S."/>
            <person name="Bechman K.B."/>
            <person name="Herman A."/>
            <person name="Abrahante J.E."/>
            <person name="Garbe J."/>
        </authorList>
    </citation>
    <scope>NUCLEOTIDE SEQUENCE</scope>
    <source>
        <strain evidence="1">Duluth1</strain>
        <tissue evidence="1">Whole animal</tissue>
    </source>
</reference>
<name>A0A9D3Y312_DREPO</name>
<protein>
    <submittedName>
        <fullName evidence="1">Uncharacterized protein</fullName>
    </submittedName>
</protein>
<dbReference type="Proteomes" id="UP000828390">
    <property type="component" value="Unassembled WGS sequence"/>
</dbReference>
<organism evidence="1 2">
    <name type="scientific">Dreissena polymorpha</name>
    <name type="common">Zebra mussel</name>
    <name type="synonym">Mytilus polymorpha</name>
    <dbReference type="NCBI Taxonomy" id="45954"/>
    <lineage>
        <taxon>Eukaryota</taxon>
        <taxon>Metazoa</taxon>
        <taxon>Spiralia</taxon>
        <taxon>Lophotrochozoa</taxon>
        <taxon>Mollusca</taxon>
        <taxon>Bivalvia</taxon>
        <taxon>Autobranchia</taxon>
        <taxon>Heteroconchia</taxon>
        <taxon>Euheterodonta</taxon>
        <taxon>Imparidentia</taxon>
        <taxon>Neoheterodontei</taxon>
        <taxon>Myida</taxon>
        <taxon>Dreissenoidea</taxon>
        <taxon>Dreissenidae</taxon>
        <taxon>Dreissena</taxon>
    </lineage>
</organism>
<accession>A0A9D3Y312</accession>
<evidence type="ECO:0000313" key="1">
    <source>
        <dbReference type="EMBL" id="KAH3692204.1"/>
    </source>
</evidence>
<proteinExistence type="predicted"/>